<protein>
    <submittedName>
        <fullName evidence="1">Uncharacterized protein</fullName>
    </submittedName>
</protein>
<dbReference type="Proteomes" id="UP001062846">
    <property type="component" value="Chromosome 8"/>
</dbReference>
<evidence type="ECO:0000313" key="2">
    <source>
        <dbReference type="Proteomes" id="UP001062846"/>
    </source>
</evidence>
<reference evidence="1" key="1">
    <citation type="submission" date="2022-02" db="EMBL/GenBank/DDBJ databases">
        <title>Plant Genome Project.</title>
        <authorList>
            <person name="Zhang R.-G."/>
        </authorList>
    </citation>
    <scope>NUCLEOTIDE SEQUENCE</scope>
    <source>
        <strain evidence="1">AT1</strain>
    </source>
</reference>
<name>A0ACC0MKZ5_RHOML</name>
<proteinExistence type="predicted"/>
<sequence length="80" mass="9201">MIPLVARTLIARRHGWIWTGSRLRMTSSQLRSFRTAMEVVRGRRDGEEVVKRGRWRMSTTTANHRVENHRGREGGKEGGG</sequence>
<evidence type="ECO:0000313" key="1">
    <source>
        <dbReference type="EMBL" id="KAI8541266.1"/>
    </source>
</evidence>
<gene>
    <name evidence="1" type="ORF">RHMOL_Rhmol08G0048500</name>
</gene>
<accession>A0ACC0MKZ5</accession>
<dbReference type="EMBL" id="CM046395">
    <property type="protein sequence ID" value="KAI8541266.1"/>
    <property type="molecule type" value="Genomic_DNA"/>
</dbReference>
<keyword evidence="2" id="KW-1185">Reference proteome</keyword>
<comment type="caution">
    <text evidence="1">The sequence shown here is derived from an EMBL/GenBank/DDBJ whole genome shotgun (WGS) entry which is preliminary data.</text>
</comment>
<organism evidence="1 2">
    <name type="scientific">Rhododendron molle</name>
    <name type="common">Chinese azalea</name>
    <name type="synonym">Azalea mollis</name>
    <dbReference type="NCBI Taxonomy" id="49168"/>
    <lineage>
        <taxon>Eukaryota</taxon>
        <taxon>Viridiplantae</taxon>
        <taxon>Streptophyta</taxon>
        <taxon>Embryophyta</taxon>
        <taxon>Tracheophyta</taxon>
        <taxon>Spermatophyta</taxon>
        <taxon>Magnoliopsida</taxon>
        <taxon>eudicotyledons</taxon>
        <taxon>Gunneridae</taxon>
        <taxon>Pentapetalae</taxon>
        <taxon>asterids</taxon>
        <taxon>Ericales</taxon>
        <taxon>Ericaceae</taxon>
        <taxon>Ericoideae</taxon>
        <taxon>Rhodoreae</taxon>
        <taxon>Rhododendron</taxon>
    </lineage>
</organism>